<keyword evidence="2" id="KW-1185">Reference proteome</keyword>
<dbReference type="Proteomes" id="UP000053087">
    <property type="component" value="Chromosome"/>
</dbReference>
<organism evidence="1 2">
    <name type="scientific">Methanosarcina flavescens</name>
    <dbReference type="NCBI Taxonomy" id="1715806"/>
    <lineage>
        <taxon>Archaea</taxon>
        <taxon>Methanobacteriati</taxon>
        <taxon>Methanobacteriota</taxon>
        <taxon>Stenosarchaea group</taxon>
        <taxon>Methanomicrobia</taxon>
        <taxon>Methanosarcinales</taxon>
        <taxon>Methanosarcinaceae</taxon>
        <taxon>Methanosarcina</taxon>
    </lineage>
</organism>
<dbReference type="AlphaFoldDB" id="A0A660HPZ3"/>
<dbReference type="EMBL" id="CP032683">
    <property type="protein sequence ID" value="AYK14323.1"/>
    <property type="molecule type" value="Genomic_DNA"/>
</dbReference>
<protein>
    <submittedName>
        <fullName evidence="1">Uncharacterized protein</fullName>
    </submittedName>
</protein>
<accession>A0A660HPZ3</accession>
<proteinExistence type="predicted"/>
<sequence length="72" mass="8469">MIEISFPVMISPLIQLIEIIIGMIMCFLQNSCIPENSGNWLYRRIVQETRAVEFKQLMETDTDWKSLYKIVS</sequence>
<dbReference type="KEGG" id="mfz:AOB57_003175"/>
<name>A0A660HPZ3_9EURY</name>
<evidence type="ECO:0000313" key="2">
    <source>
        <dbReference type="Proteomes" id="UP000053087"/>
    </source>
</evidence>
<evidence type="ECO:0000313" key="1">
    <source>
        <dbReference type="EMBL" id="AYK14323.1"/>
    </source>
</evidence>
<reference evidence="1 2" key="1">
    <citation type="journal article" date="2016" name="Int. J. Syst. Evol. Microbiol.">
        <title>Methanosarcina flavescens sp. nov., a methanogenic archaeon isolated from a full-scale anaerobic digester.</title>
        <authorList>
            <person name="Kern T."/>
            <person name="Fischer M.A."/>
            <person name="Deppenmeier U."/>
            <person name="Schmitz R.A."/>
            <person name="Rother M."/>
        </authorList>
    </citation>
    <scope>NUCLEOTIDE SEQUENCE [LARGE SCALE GENOMIC DNA]</scope>
    <source>
        <strain evidence="1 2">E03.2</strain>
    </source>
</reference>
<gene>
    <name evidence="1" type="ORF">AOB57_003175</name>
</gene>